<dbReference type="EMBL" id="CM047902">
    <property type="protein sequence ID" value="KAJ0094225.1"/>
    <property type="molecule type" value="Genomic_DNA"/>
</dbReference>
<proteinExistence type="predicted"/>
<gene>
    <name evidence="1" type="ORF">Patl1_15108</name>
</gene>
<accession>A0ACC1B5M1</accession>
<reference evidence="2" key="1">
    <citation type="journal article" date="2023" name="G3 (Bethesda)">
        <title>Genome assembly and association tests identify interacting loci associated with vigor, precocity, and sex in interspecific pistachio rootstocks.</title>
        <authorList>
            <person name="Palmer W."/>
            <person name="Jacygrad E."/>
            <person name="Sagayaradj S."/>
            <person name="Cavanaugh K."/>
            <person name="Han R."/>
            <person name="Bertier L."/>
            <person name="Beede B."/>
            <person name="Kafkas S."/>
            <person name="Golino D."/>
            <person name="Preece J."/>
            <person name="Michelmore R."/>
        </authorList>
    </citation>
    <scope>NUCLEOTIDE SEQUENCE [LARGE SCALE GENOMIC DNA]</scope>
</reference>
<comment type="caution">
    <text evidence="1">The sequence shown here is derived from an EMBL/GenBank/DDBJ whole genome shotgun (WGS) entry which is preliminary data.</text>
</comment>
<protein>
    <submittedName>
        <fullName evidence="1">Uncharacterized protein</fullName>
    </submittedName>
</protein>
<evidence type="ECO:0000313" key="1">
    <source>
        <dbReference type="EMBL" id="KAJ0094225.1"/>
    </source>
</evidence>
<sequence length="257" mass="29135">MEPRFFISLGPYPNVGLGGGSILIVVLASIIWRRKKQKYTPTSFNSRDSSSNPSSRSELEVGGAYFGIPIFSYSELAKATNNFSHEKELGDGGFGTVYYAKLRDGREVAVKRLYEHNYRRVEQFMNEVEILTLNRIQKRAIEELVDPLLGYESDEEVKMMITSVAELAFLCLQQNKEMRPPMDVILEELKRIENGEWQLEDVKEERNNNDMPKNIHPPPSPPDCDNLALLKHIRVPSSPISVTAKWVSSNTTPNVSS</sequence>
<keyword evidence="2" id="KW-1185">Reference proteome</keyword>
<organism evidence="1 2">
    <name type="scientific">Pistacia atlantica</name>
    <dbReference type="NCBI Taxonomy" id="434234"/>
    <lineage>
        <taxon>Eukaryota</taxon>
        <taxon>Viridiplantae</taxon>
        <taxon>Streptophyta</taxon>
        <taxon>Embryophyta</taxon>
        <taxon>Tracheophyta</taxon>
        <taxon>Spermatophyta</taxon>
        <taxon>Magnoliopsida</taxon>
        <taxon>eudicotyledons</taxon>
        <taxon>Gunneridae</taxon>
        <taxon>Pentapetalae</taxon>
        <taxon>rosids</taxon>
        <taxon>malvids</taxon>
        <taxon>Sapindales</taxon>
        <taxon>Anacardiaceae</taxon>
        <taxon>Pistacia</taxon>
    </lineage>
</organism>
<dbReference type="Proteomes" id="UP001164250">
    <property type="component" value="Chromosome 6"/>
</dbReference>
<name>A0ACC1B5M1_9ROSI</name>
<evidence type="ECO:0000313" key="2">
    <source>
        <dbReference type="Proteomes" id="UP001164250"/>
    </source>
</evidence>